<dbReference type="SMART" id="SM00382">
    <property type="entry name" value="AAA"/>
    <property type="match status" value="1"/>
</dbReference>
<proteinExistence type="predicted"/>
<dbReference type="Pfam" id="PF13401">
    <property type="entry name" value="AAA_22"/>
    <property type="match status" value="1"/>
</dbReference>
<feature type="domain" description="AAA+ ATPase" evidence="1">
    <location>
        <begin position="103"/>
        <end position="245"/>
    </location>
</feature>
<dbReference type="Proteomes" id="UP000018454">
    <property type="component" value="Unassembled WGS sequence"/>
</dbReference>
<dbReference type="Gene3D" id="3.40.50.300">
    <property type="entry name" value="P-loop containing nucleotide triphosphate hydrolases"/>
    <property type="match status" value="1"/>
</dbReference>
<accession>F1YR56</accession>
<dbReference type="InterPro" id="IPR009084">
    <property type="entry name" value="B_transpositn_C"/>
</dbReference>
<dbReference type="GO" id="GO:0006313">
    <property type="term" value="P:DNA transposition"/>
    <property type="evidence" value="ECO:0007669"/>
    <property type="project" value="InterPro"/>
</dbReference>
<evidence type="ECO:0000313" key="3">
    <source>
        <dbReference type="Proteomes" id="UP000018454"/>
    </source>
</evidence>
<gene>
    <name evidence="2" type="ORF">APO_0381</name>
</gene>
<comment type="caution">
    <text evidence="2">The sequence shown here is derived from an EMBL/GenBank/DDBJ whole genome shotgun (WGS) entry which is preliminary data.</text>
</comment>
<dbReference type="GO" id="GO:0003677">
    <property type="term" value="F:DNA binding"/>
    <property type="evidence" value="ECO:0007669"/>
    <property type="project" value="InterPro"/>
</dbReference>
<dbReference type="AlphaFoldDB" id="F1YR56"/>
<dbReference type="SUPFAM" id="SSF52540">
    <property type="entry name" value="P-loop containing nucleoside triphosphate hydrolases"/>
    <property type="match status" value="1"/>
</dbReference>
<organism evidence="2 3">
    <name type="scientific">Acetobacter pomorum DM001</name>
    <dbReference type="NCBI Taxonomy" id="945681"/>
    <lineage>
        <taxon>Bacteria</taxon>
        <taxon>Pseudomonadati</taxon>
        <taxon>Pseudomonadota</taxon>
        <taxon>Alphaproteobacteria</taxon>
        <taxon>Acetobacterales</taxon>
        <taxon>Acetobacteraceae</taxon>
        <taxon>Acetobacter</taxon>
    </lineage>
</organism>
<dbReference type="GO" id="GO:0016887">
    <property type="term" value="F:ATP hydrolysis activity"/>
    <property type="evidence" value="ECO:0007669"/>
    <property type="project" value="InterPro"/>
</dbReference>
<dbReference type="SUPFAM" id="SSF47413">
    <property type="entry name" value="lambda repressor-like DNA-binding domains"/>
    <property type="match status" value="1"/>
</dbReference>
<dbReference type="Pfam" id="PF09077">
    <property type="entry name" value="Phage-MuB_C"/>
    <property type="match status" value="1"/>
</dbReference>
<dbReference type="Gene3D" id="1.10.1180.10">
    <property type="entry name" value="B transposition protein, C-terminal domain"/>
    <property type="match status" value="1"/>
</dbReference>
<sequence>MNMAEVMNDHARLRAAFVERKERDGLSWSKIAHAIGLSTPVLSSFSSGKYAGDNEGVADKVQAWLEAQDSKERARQARPIVPGFIVTETARTLMNIMESSQYDVDLAVISGNAGTGKTMAAEAYQLQTNNVWMLTADPSMCSPSAVLQELAEILGCNDKGVRRARAIIRRLKGSEGLLIIDEAQHLSVKAVEELRSIHDQAKIGVVFIGNAPLNAKFDGLGRTSDYAQLFSRIGLRRKINKPRSRDMCEILKAWNIQNEEVLMYAKEIGRREGGLRSMTKVLRNATKIARVNDRNQINKRDLELAWGEHMTGEFPKIRVQG</sequence>
<dbReference type="InterPro" id="IPR010982">
    <property type="entry name" value="Lambda_DNA-bd_dom_sf"/>
</dbReference>
<protein>
    <submittedName>
        <fullName evidence="2">Mu-like prophage FluMu DNA transposition protein B</fullName>
    </submittedName>
</protein>
<dbReference type="InterPro" id="IPR049945">
    <property type="entry name" value="AAA_22"/>
</dbReference>
<reference evidence="2 3" key="1">
    <citation type="journal article" date="2011" name="Science">
        <title>Drosophila microbiome modulates host developmental and metabolic homeostasis via insulin signaling.</title>
        <authorList>
            <person name="Shin S.C."/>
            <person name="Kim S.H."/>
            <person name="You H."/>
            <person name="Kim B."/>
            <person name="Kim A.C."/>
            <person name="Lee K.A."/>
            <person name="Yoon J.H."/>
            <person name="Ryu J.H."/>
            <person name="Lee W.J."/>
        </authorList>
    </citation>
    <scope>NUCLEOTIDE SEQUENCE [LARGE SCALE GENOMIC DNA]</scope>
    <source>
        <strain evidence="2 3">DM001</strain>
    </source>
</reference>
<dbReference type="PANTHER" id="PTHR35894:SF5">
    <property type="entry name" value="MU-LIKE PROPHAGE FLUMU DNA TRANSPOSITION PROTEIN B"/>
    <property type="match status" value="1"/>
</dbReference>
<dbReference type="InterPro" id="IPR027417">
    <property type="entry name" value="P-loop_NTPase"/>
</dbReference>
<dbReference type="InterPro" id="IPR052026">
    <property type="entry name" value="ExeA_AAA_ATPase_DNA-bind"/>
</dbReference>
<name>F1YR56_9PROT</name>
<evidence type="ECO:0000259" key="1">
    <source>
        <dbReference type="SMART" id="SM00382"/>
    </source>
</evidence>
<dbReference type="InterPro" id="IPR036733">
    <property type="entry name" value="B_transposit_C_sf"/>
</dbReference>
<evidence type="ECO:0000313" key="2">
    <source>
        <dbReference type="EMBL" id="EGE48716.1"/>
    </source>
</evidence>
<dbReference type="EMBL" id="AEUP01000006">
    <property type="protein sequence ID" value="EGE48716.1"/>
    <property type="molecule type" value="Genomic_DNA"/>
</dbReference>
<dbReference type="InterPro" id="IPR003593">
    <property type="entry name" value="AAA+_ATPase"/>
</dbReference>
<dbReference type="Gene3D" id="1.10.260.40">
    <property type="entry name" value="lambda repressor-like DNA-binding domains"/>
    <property type="match status" value="1"/>
</dbReference>
<dbReference type="PANTHER" id="PTHR35894">
    <property type="entry name" value="GENERAL SECRETION PATHWAY PROTEIN A-RELATED"/>
    <property type="match status" value="1"/>
</dbReference>